<proteinExistence type="predicted"/>
<dbReference type="OrthoDB" id="10604466at2759"/>
<sequence length="321" mass="33198">MDVLLPLLWDHKRLGAEASRPFVFSPDSPVLKLDIGEQASAGRGTRRAPSPGPLFASPRLLPLGGGSLAIMAPALPGADAWGEELAGAMLEGTFWFLKVVLAHHDAAGEPLLSTLSVSYGWRDGKLLGHRYYWQKGTGLVRQPEGDNLDSIAIRSVMAPARRSEAKGDDDSVSTLLHCKLGRPPADRRAARYSYAAAPPHPLTLAEGAAPAPGPALHGVTAAGGAAAESSTGERGIVELVYGGGEAYVMLPADLRAAAEAAGARPGAGHEGGRQVAFDFFAADGPGGLVRCTVAYDAAPGGRRAFGGTGALPLLHVQHEVC</sequence>
<dbReference type="GeneID" id="25733226"/>
<reference evidence="1 2" key="1">
    <citation type="journal article" date="2013" name="BMC Genomics">
        <title>Reconstruction of the lipid metabolism for the microalga Monoraphidium neglectum from its genome sequence reveals characteristics suitable for biofuel production.</title>
        <authorList>
            <person name="Bogen C."/>
            <person name="Al-Dilaimi A."/>
            <person name="Albersmeier A."/>
            <person name="Wichmann J."/>
            <person name="Grundmann M."/>
            <person name="Rupp O."/>
            <person name="Lauersen K.J."/>
            <person name="Blifernez-Klassen O."/>
            <person name="Kalinowski J."/>
            <person name="Goesmann A."/>
            <person name="Mussgnug J.H."/>
            <person name="Kruse O."/>
        </authorList>
    </citation>
    <scope>NUCLEOTIDE SEQUENCE [LARGE SCALE GENOMIC DNA]</scope>
    <source>
        <strain evidence="1 2">SAG 48.87</strain>
    </source>
</reference>
<protein>
    <submittedName>
        <fullName evidence="1">Uncharacterized protein</fullName>
    </submittedName>
</protein>
<evidence type="ECO:0000313" key="1">
    <source>
        <dbReference type="EMBL" id="KIY92410.1"/>
    </source>
</evidence>
<accession>A0A0D2MAN4</accession>
<dbReference type="RefSeq" id="XP_013891430.1">
    <property type="nucleotide sequence ID" value="XM_014035976.1"/>
</dbReference>
<dbReference type="AlphaFoldDB" id="A0A0D2MAN4"/>
<dbReference type="Proteomes" id="UP000054498">
    <property type="component" value="Unassembled WGS sequence"/>
</dbReference>
<evidence type="ECO:0000313" key="2">
    <source>
        <dbReference type="Proteomes" id="UP000054498"/>
    </source>
</evidence>
<dbReference type="EMBL" id="KK105647">
    <property type="protein sequence ID" value="KIY92410.1"/>
    <property type="molecule type" value="Genomic_DNA"/>
</dbReference>
<name>A0A0D2MAN4_9CHLO</name>
<dbReference type="KEGG" id="mng:MNEG_15553"/>
<organism evidence="1 2">
    <name type="scientific">Monoraphidium neglectum</name>
    <dbReference type="NCBI Taxonomy" id="145388"/>
    <lineage>
        <taxon>Eukaryota</taxon>
        <taxon>Viridiplantae</taxon>
        <taxon>Chlorophyta</taxon>
        <taxon>core chlorophytes</taxon>
        <taxon>Chlorophyceae</taxon>
        <taxon>CS clade</taxon>
        <taxon>Sphaeropleales</taxon>
        <taxon>Selenastraceae</taxon>
        <taxon>Monoraphidium</taxon>
    </lineage>
</organism>
<keyword evidence="2" id="KW-1185">Reference proteome</keyword>
<gene>
    <name evidence="1" type="ORF">MNEG_15553</name>
</gene>